<dbReference type="CDD" id="cd02440">
    <property type="entry name" value="AdoMet_MTases"/>
    <property type="match status" value="1"/>
</dbReference>
<evidence type="ECO:0000259" key="1">
    <source>
        <dbReference type="Pfam" id="PF13649"/>
    </source>
</evidence>
<gene>
    <name evidence="2" type="ORF">DERYTH_LOCUS1351</name>
</gene>
<dbReference type="SUPFAM" id="SSF53335">
    <property type="entry name" value="S-adenosyl-L-methionine-dependent methyltransferases"/>
    <property type="match status" value="1"/>
</dbReference>
<accession>A0A9N8VZM8</accession>
<proteinExistence type="predicted"/>
<comment type="caution">
    <text evidence="2">The sequence shown here is derived from an EMBL/GenBank/DDBJ whole genome shotgun (WGS) entry which is preliminary data.</text>
</comment>
<dbReference type="AlphaFoldDB" id="A0A9N8VZM8"/>
<keyword evidence="3" id="KW-1185">Reference proteome</keyword>
<protein>
    <submittedName>
        <fullName evidence="2">11171_t:CDS:1</fullName>
    </submittedName>
</protein>
<evidence type="ECO:0000313" key="2">
    <source>
        <dbReference type="EMBL" id="CAG8468730.1"/>
    </source>
</evidence>
<dbReference type="OrthoDB" id="2013972at2759"/>
<organism evidence="2 3">
    <name type="scientific">Dentiscutata erythropus</name>
    <dbReference type="NCBI Taxonomy" id="1348616"/>
    <lineage>
        <taxon>Eukaryota</taxon>
        <taxon>Fungi</taxon>
        <taxon>Fungi incertae sedis</taxon>
        <taxon>Mucoromycota</taxon>
        <taxon>Glomeromycotina</taxon>
        <taxon>Glomeromycetes</taxon>
        <taxon>Diversisporales</taxon>
        <taxon>Gigasporaceae</taxon>
        <taxon>Dentiscutata</taxon>
    </lineage>
</organism>
<reference evidence="2" key="1">
    <citation type="submission" date="2021-06" db="EMBL/GenBank/DDBJ databases">
        <authorList>
            <person name="Kallberg Y."/>
            <person name="Tangrot J."/>
            <person name="Rosling A."/>
        </authorList>
    </citation>
    <scope>NUCLEOTIDE SEQUENCE</scope>
    <source>
        <strain evidence="2">MA453B</strain>
    </source>
</reference>
<dbReference type="InterPro" id="IPR029063">
    <property type="entry name" value="SAM-dependent_MTases_sf"/>
</dbReference>
<evidence type="ECO:0000313" key="3">
    <source>
        <dbReference type="Proteomes" id="UP000789405"/>
    </source>
</evidence>
<sequence length="290" mass="33515">MGTCISKIRLNKPLSKPEEIMSTPNNPTNTSNHFRFSSGRRYHNVGNAVYFMPNDDDECDRLHLQHIMERFIWQSAGSWSLEMAANYPKSKFIGIDISPVQSEENKPPNVEFIKANVLERLPFDDNTFDFIFQRFLTGGIPTDKWPSVINELVRILKPGGYLELAENDIYYTSMGPASEKLIESLSILLHERGLDPTACYKIQKYLEENDQLHNVNYEEKKCIEGQDAIRVYKLLGEDYSTAMANMKSVLIHTVKVSNDEYDRLVNEFEKETIELESFPPHIRVHAQKKF</sequence>
<name>A0A9N8VZM8_9GLOM</name>
<dbReference type="PANTHER" id="PTHR43591">
    <property type="entry name" value="METHYLTRANSFERASE"/>
    <property type="match status" value="1"/>
</dbReference>
<dbReference type="EMBL" id="CAJVPY010000372">
    <property type="protein sequence ID" value="CAG8468730.1"/>
    <property type="molecule type" value="Genomic_DNA"/>
</dbReference>
<feature type="domain" description="Methyltransferase" evidence="1">
    <location>
        <begin position="76"/>
        <end position="160"/>
    </location>
</feature>
<dbReference type="Gene3D" id="3.40.50.150">
    <property type="entry name" value="Vaccinia Virus protein VP39"/>
    <property type="match status" value="1"/>
</dbReference>
<dbReference type="InterPro" id="IPR041698">
    <property type="entry name" value="Methyltransf_25"/>
</dbReference>
<dbReference type="PANTHER" id="PTHR43591:SF110">
    <property type="entry name" value="RHODANESE DOMAIN-CONTAINING PROTEIN"/>
    <property type="match status" value="1"/>
</dbReference>
<dbReference type="Proteomes" id="UP000789405">
    <property type="component" value="Unassembled WGS sequence"/>
</dbReference>
<dbReference type="Pfam" id="PF13649">
    <property type="entry name" value="Methyltransf_25"/>
    <property type="match status" value="1"/>
</dbReference>